<name>A0A0D9VCK4_9ORYZ</name>
<accession>A0A0D9VCK4</accession>
<keyword evidence="3" id="KW-1185">Reference proteome</keyword>
<evidence type="ECO:0000313" key="3">
    <source>
        <dbReference type="Proteomes" id="UP000032180"/>
    </source>
</evidence>
<dbReference type="HOGENOM" id="CLU_153485_0_0_1"/>
<dbReference type="EnsemblPlants" id="LPERR02G04330.1">
    <property type="protein sequence ID" value="LPERR02G04330.1"/>
    <property type="gene ID" value="LPERR02G04330"/>
</dbReference>
<organism evidence="2 3">
    <name type="scientific">Leersia perrieri</name>
    <dbReference type="NCBI Taxonomy" id="77586"/>
    <lineage>
        <taxon>Eukaryota</taxon>
        <taxon>Viridiplantae</taxon>
        <taxon>Streptophyta</taxon>
        <taxon>Embryophyta</taxon>
        <taxon>Tracheophyta</taxon>
        <taxon>Spermatophyta</taxon>
        <taxon>Magnoliopsida</taxon>
        <taxon>Liliopsida</taxon>
        <taxon>Poales</taxon>
        <taxon>Poaceae</taxon>
        <taxon>BOP clade</taxon>
        <taxon>Oryzoideae</taxon>
        <taxon>Oryzeae</taxon>
        <taxon>Oryzinae</taxon>
        <taxon>Leersia</taxon>
    </lineage>
</organism>
<evidence type="ECO:0000256" key="1">
    <source>
        <dbReference type="SAM" id="Phobius"/>
    </source>
</evidence>
<protein>
    <submittedName>
        <fullName evidence="2">Uncharacterized protein</fullName>
    </submittedName>
</protein>
<keyword evidence="1" id="KW-0812">Transmembrane</keyword>
<dbReference type="AlphaFoldDB" id="A0A0D9VCK4"/>
<reference evidence="3" key="2">
    <citation type="submission" date="2013-12" db="EMBL/GenBank/DDBJ databases">
        <authorList>
            <person name="Yu Y."/>
            <person name="Lee S."/>
            <person name="de Baynast K."/>
            <person name="Wissotski M."/>
            <person name="Liu L."/>
            <person name="Talag J."/>
            <person name="Goicoechea J."/>
            <person name="Angelova A."/>
            <person name="Jetty R."/>
            <person name="Kudrna D."/>
            <person name="Golser W."/>
            <person name="Rivera L."/>
            <person name="Zhang J."/>
            <person name="Wing R."/>
        </authorList>
    </citation>
    <scope>NUCLEOTIDE SEQUENCE</scope>
</reference>
<sequence length="134" mass="14211">MDGGGGDDYDGHRMAALELGGAAAADQPPLIPFFRSRTIRAAVFFIMWGFASITLGAVPELSIGLAHLILCFFFLIAGIALLTLAVAGPRSGVAARAAAALESWLRFDPIDQNPRLIVQIKLAYFKGKKYAGSS</sequence>
<keyword evidence="1" id="KW-1133">Transmembrane helix</keyword>
<proteinExistence type="predicted"/>
<feature type="transmembrane region" description="Helical" evidence="1">
    <location>
        <begin position="39"/>
        <end position="58"/>
    </location>
</feature>
<evidence type="ECO:0000313" key="2">
    <source>
        <dbReference type="EnsemblPlants" id="LPERR02G04330.1"/>
    </source>
</evidence>
<keyword evidence="1" id="KW-0472">Membrane</keyword>
<dbReference type="Proteomes" id="UP000032180">
    <property type="component" value="Chromosome 2"/>
</dbReference>
<reference evidence="2" key="3">
    <citation type="submission" date="2015-04" db="UniProtKB">
        <authorList>
            <consortium name="EnsemblPlants"/>
        </authorList>
    </citation>
    <scope>IDENTIFICATION</scope>
</reference>
<feature type="transmembrane region" description="Helical" evidence="1">
    <location>
        <begin position="64"/>
        <end position="87"/>
    </location>
</feature>
<reference evidence="2 3" key="1">
    <citation type="submission" date="2012-08" db="EMBL/GenBank/DDBJ databases">
        <title>Oryza genome evolution.</title>
        <authorList>
            <person name="Wing R.A."/>
        </authorList>
    </citation>
    <scope>NUCLEOTIDE SEQUENCE</scope>
</reference>
<dbReference type="Gramene" id="LPERR02G04330.1">
    <property type="protein sequence ID" value="LPERR02G04330.1"/>
    <property type="gene ID" value="LPERR02G04330"/>
</dbReference>